<protein>
    <submittedName>
        <fullName evidence="11">Fimbria/pilus periplasmic chaperone</fullName>
    </submittedName>
    <submittedName>
        <fullName evidence="10">Fimbrial assembly chaperone protein StcB</fullName>
    </submittedName>
    <submittedName>
        <fullName evidence="12">Fimbrial assembly protein</fullName>
    </submittedName>
    <submittedName>
        <fullName evidence="9">Fimbrial chaperone YehC</fullName>
    </submittedName>
    <submittedName>
        <fullName evidence="14">Gram-negative pilus assembly chaperone</fullName>
    </submittedName>
</protein>
<dbReference type="EMBL" id="JARTTN020000001">
    <property type="protein sequence ID" value="MEC6055765.1"/>
    <property type="molecule type" value="Genomic_DNA"/>
</dbReference>
<reference evidence="12 16" key="1">
    <citation type="submission" date="2017-11" db="EMBL/GenBank/DDBJ databases">
        <authorList>
            <person name="Han C.G."/>
        </authorList>
    </citation>
    <scope>NUCLEOTIDE SEQUENCE [LARGE SCALE GENOMIC DNA]</scope>
    <source>
        <strain evidence="12 16">A5</strain>
    </source>
</reference>
<dbReference type="OMA" id="TIMIAPQ"/>
<reference evidence="15 18" key="4">
    <citation type="submission" date="2018-08" db="EMBL/GenBank/DDBJ databases">
        <authorList>
            <consortium name="Pathogen Informatics"/>
        </authorList>
    </citation>
    <scope>NUCLEOTIDE SEQUENCE [LARGE SCALE GENOMIC DNA]</scope>
    <source>
        <strain evidence="15 18">EuSCAPE_TR218</strain>
    </source>
</reference>
<evidence type="ECO:0000256" key="3">
    <source>
        <dbReference type="ARBA" id="ARBA00022729"/>
    </source>
</evidence>
<dbReference type="EMBL" id="CP060807">
    <property type="protein sequence ID" value="QNP25605.1"/>
    <property type="molecule type" value="Genomic_DNA"/>
</dbReference>
<proteinExistence type="inferred from homology"/>
<dbReference type="InterPro" id="IPR008962">
    <property type="entry name" value="PapD-like_sf"/>
</dbReference>
<evidence type="ECO:0000256" key="1">
    <source>
        <dbReference type="ARBA" id="ARBA00004418"/>
    </source>
</evidence>
<dbReference type="KEGG" id="kpe:KPK_0825"/>
<dbReference type="Proteomes" id="UP001176846">
    <property type="component" value="Unassembled WGS sequence"/>
</dbReference>
<dbReference type="Gene3D" id="2.60.40.10">
    <property type="entry name" value="Immunoglobulins"/>
    <property type="match status" value="2"/>
</dbReference>
<dbReference type="InterPro" id="IPR013783">
    <property type="entry name" value="Ig-like_fold"/>
</dbReference>
<dbReference type="KEGG" id="kvq:SP68_10565"/>
<dbReference type="InterPro" id="IPR001829">
    <property type="entry name" value="Pili_assmbl_chaperone_bac"/>
</dbReference>
<organism evidence="12 16">
    <name type="scientific">Klebsiella variicola</name>
    <dbReference type="NCBI Taxonomy" id="244366"/>
    <lineage>
        <taxon>Bacteria</taxon>
        <taxon>Pseudomonadati</taxon>
        <taxon>Pseudomonadota</taxon>
        <taxon>Gammaproteobacteria</taxon>
        <taxon>Enterobacterales</taxon>
        <taxon>Enterobacteriaceae</taxon>
        <taxon>Klebsiella/Raoultella group</taxon>
        <taxon>Klebsiella</taxon>
        <taxon>Klebsiella pneumoniae complex</taxon>
    </lineage>
</organism>
<keyword evidence="20" id="KW-1185">Reference proteome</keyword>
<evidence type="ECO:0000313" key="19">
    <source>
        <dbReference type="Proteomes" id="UP000516181"/>
    </source>
</evidence>
<keyword evidence="5 6" id="KW-0143">Chaperone</keyword>
<gene>
    <name evidence="14" type="primary">focC_3</name>
    <name evidence="15" type="synonym">focC_2</name>
    <name evidence="10" type="synonym">yehC</name>
    <name evidence="9" type="ORF">AN2335V1_3094</name>
    <name evidence="12" type="ORF">CWM98_09330</name>
    <name evidence="13" type="ORF">IAP99_04330</name>
    <name evidence="14" type="ORF">NCTC9177_07057</name>
    <name evidence="10" type="ORF">NUKP37_42420</name>
    <name evidence="11" type="ORF">QAB22_004175</name>
    <name evidence="15" type="ORF">SAMEA3729809_03174</name>
</gene>
<keyword evidence="4" id="KW-0574">Periplasm</keyword>
<reference evidence="14 17" key="3">
    <citation type="submission" date="2018-06" db="EMBL/GenBank/DDBJ databases">
        <authorList>
            <consortium name="Pathogen Informatics"/>
            <person name="Doyle S."/>
        </authorList>
    </citation>
    <scope>NUCLEOTIDE SEQUENCE [LARGE SCALE GENOMIC DNA]</scope>
    <source>
        <strain evidence="14 17">NCTC9177</strain>
    </source>
</reference>
<dbReference type="PANTHER" id="PTHR30251:SF10">
    <property type="entry name" value="FIMBRIAL CHAPERONE YEHC-RELATED"/>
    <property type="match status" value="1"/>
</dbReference>
<evidence type="ECO:0000259" key="8">
    <source>
        <dbReference type="Pfam" id="PF02753"/>
    </source>
</evidence>
<dbReference type="PRINTS" id="PR00969">
    <property type="entry name" value="CHAPERONPILI"/>
</dbReference>
<evidence type="ECO:0000313" key="9">
    <source>
        <dbReference type="EMBL" id="CAH6125154.1"/>
    </source>
</evidence>
<reference evidence="11" key="9">
    <citation type="submission" date="2024-01" db="EMBL/GenBank/DDBJ databases">
        <authorList>
            <person name="Macesic N."/>
        </authorList>
    </citation>
    <scope>NUCLEOTIDE SEQUENCE</scope>
    <source>
        <strain evidence="11">CPO071</strain>
    </source>
</reference>
<sequence length="227" mass="25122">MKGFILLLLTFFIIPAQAGIVIYGTRVIYPAGKNEVMVQLMNRGDRGALVQAWIDDGNTSIAPENIRVPFLISPPVVRVRANTGQQLKIKALSNTLPQNQESLFYLNVLDIPPNASVNDGKNVVKFAIQNRIKLFYRPEGVAGVTQASFHHLDLQQKGKNVLLKNNSANWITIPEIKVNNVKGNSKAIMLAPFSQQMITLSGSVARQYKITLIDDYGNYISDSISVK</sequence>
<accession>A0A0B7GF44</accession>
<evidence type="ECO:0000256" key="5">
    <source>
        <dbReference type="ARBA" id="ARBA00023186"/>
    </source>
</evidence>
<dbReference type="GO" id="GO:0071555">
    <property type="term" value="P:cell wall organization"/>
    <property type="evidence" value="ECO:0007669"/>
    <property type="project" value="InterPro"/>
</dbReference>
<evidence type="ECO:0000313" key="18">
    <source>
        <dbReference type="Proteomes" id="UP000258928"/>
    </source>
</evidence>
<reference evidence="11" key="8">
    <citation type="journal article" date="2023" name="Nat. Commun.">
        <title>Genomic dissection of endemic carbapenem resistance reveals metallo-beta-lactamase dissemination through clonal, plasmid and integron transfer.</title>
        <authorList>
            <person name="Macesic N."/>
            <person name="Hawkey J."/>
            <person name="Vezina B."/>
            <person name="Wisniewski J.A."/>
            <person name="Cottingham H."/>
            <person name="Blakeway L.V."/>
            <person name="Harshegyi T."/>
            <person name="Pragastis K."/>
            <person name="Badoordeen G.Z."/>
            <person name="Dennison A."/>
            <person name="Spelman D.W."/>
            <person name="Jenney A.W.J."/>
            <person name="Peleg A.Y."/>
        </authorList>
    </citation>
    <scope>NUCLEOTIDE SEQUENCE</scope>
    <source>
        <strain evidence="11">CPO071</strain>
    </source>
</reference>
<dbReference type="Proteomes" id="UP000789617">
    <property type="component" value="Unassembled WGS sequence"/>
</dbReference>
<reference evidence="13 19" key="5">
    <citation type="submission" date="2020-08" db="EMBL/GenBank/DDBJ databases">
        <title>Complete genome sequence of Klebsiella pneumoniae KP2757.</title>
        <authorList>
            <person name="Zhang X."/>
        </authorList>
    </citation>
    <scope>NUCLEOTIDE SEQUENCE [LARGE SCALE GENOMIC DNA]</scope>
    <source>
        <strain evidence="13 19">KP2757</strain>
    </source>
</reference>
<evidence type="ECO:0000313" key="11">
    <source>
        <dbReference type="EMBL" id="MEC6055765.1"/>
    </source>
</evidence>
<reference evidence="12 16" key="2">
    <citation type="submission" date="2018-01" db="EMBL/GenBank/DDBJ databases">
        <title>Genomic study of Klebsiella pneumoniae.</title>
        <authorList>
            <person name="Yang Y."/>
            <person name="Bicalho R."/>
        </authorList>
    </citation>
    <scope>NUCLEOTIDE SEQUENCE [LARGE SCALE GENOMIC DNA]</scope>
    <source>
        <strain evidence="12 16">A5</strain>
    </source>
</reference>
<evidence type="ECO:0000313" key="17">
    <source>
        <dbReference type="Proteomes" id="UP000254545"/>
    </source>
</evidence>
<dbReference type="InterPro" id="IPR016147">
    <property type="entry name" value="Pili_assmbl_chaperone_N"/>
</dbReference>
<evidence type="ECO:0000259" key="7">
    <source>
        <dbReference type="Pfam" id="PF00345"/>
    </source>
</evidence>
<dbReference type="Proteomes" id="UP000234473">
    <property type="component" value="Unassembled WGS sequence"/>
</dbReference>
<evidence type="ECO:0000256" key="6">
    <source>
        <dbReference type="RuleBase" id="RU003918"/>
    </source>
</evidence>
<dbReference type="GO" id="GO:0030288">
    <property type="term" value="C:outer membrane-bounded periplasmic space"/>
    <property type="evidence" value="ECO:0007669"/>
    <property type="project" value="InterPro"/>
</dbReference>
<evidence type="ECO:0000256" key="2">
    <source>
        <dbReference type="ARBA" id="ARBA00007399"/>
    </source>
</evidence>
<dbReference type="Proteomes" id="UP000516181">
    <property type="component" value="Chromosome"/>
</dbReference>
<evidence type="ECO:0000313" key="10">
    <source>
        <dbReference type="EMBL" id="GKK00493.1"/>
    </source>
</evidence>
<reference evidence="10" key="6">
    <citation type="journal article" date="2022" name="J. Appl. Microbiol.">
        <title>PCR-based ORF typing of Klebsiella pneumoniae for rapid identification of global clones and transmission events.</title>
        <authorList>
            <person name="Nonogaki R."/>
            <person name="Iijima A."/>
            <person name="Kawamura K."/>
            <person name="Kayama S."/>
            <person name="Sugai M."/>
            <person name="Yagi T."/>
            <person name="Arakawa Y."/>
            <person name="Doi Y."/>
            <person name="Suzuki M."/>
        </authorList>
    </citation>
    <scope>NUCLEOTIDE SEQUENCE</scope>
    <source>
        <strain evidence="10">NUKP-37</strain>
    </source>
</reference>
<dbReference type="EMBL" id="UKAS01000009">
    <property type="protein sequence ID" value="SXF94703.1"/>
    <property type="molecule type" value="Genomic_DNA"/>
</dbReference>
<feature type="domain" description="Pili assembly chaperone C-terminal" evidence="8">
    <location>
        <begin position="164"/>
        <end position="219"/>
    </location>
</feature>
<dbReference type="Pfam" id="PF02753">
    <property type="entry name" value="PapD_C"/>
    <property type="match status" value="1"/>
</dbReference>
<evidence type="ECO:0000313" key="13">
    <source>
        <dbReference type="EMBL" id="QNP25605.1"/>
    </source>
</evidence>
<dbReference type="Proteomes" id="UP000258928">
    <property type="component" value="Unassembled WGS sequence"/>
</dbReference>
<keyword evidence="3" id="KW-0732">Signal</keyword>
<comment type="similarity">
    <text evidence="2 6">Belongs to the periplasmic pilus chaperone family.</text>
</comment>
<evidence type="ECO:0000313" key="12">
    <source>
        <dbReference type="EMBL" id="PLP46610.1"/>
    </source>
</evidence>
<dbReference type="Pfam" id="PF00345">
    <property type="entry name" value="PapD_N"/>
    <property type="match status" value="1"/>
</dbReference>
<dbReference type="GeneID" id="93271426"/>
<evidence type="ECO:0000313" key="20">
    <source>
        <dbReference type="Proteomes" id="UP000789617"/>
    </source>
</evidence>
<reference evidence="9" key="7">
    <citation type="submission" date="2022-05" db="EMBL/GenBank/DDBJ databases">
        <authorList>
            <person name="Alioto T."/>
            <person name="Alioto T."/>
            <person name="Gomez Garrido J."/>
        </authorList>
    </citation>
    <scope>NUCLEOTIDE SEQUENCE</scope>
    <source>
        <strain evidence="9">0</strain>
    </source>
</reference>
<dbReference type="EMBL" id="BQTA01000016">
    <property type="protein sequence ID" value="GKK00493.1"/>
    <property type="molecule type" value="Genomic_DNA"/>
</dbReference>
<feature type="domain" description="Pili assembly chaperone N-terminal" evidence="7">
    <location>
        <begin position="19"/>
        <end position="141"/>
    </location>
</feature>
<dbReference type="SUPFAM" id="SSF49584">
    <property type="entry name" value="Periplasmic chaperone C-domain"/>
    <property type="match status" value="1"/>
</dbReference>
<dbReference type="InterPro" id="IPR016148">
    <property type="entry name" value="Pili_assmbl_chaperone_C"/>
</dbReference>
<evidence type="ECO:0000313" key="15">
    <source>
        <dbReference type="EMBL" id="SXF94703.1"/>
    </source>
</evidence>
<comment type="subcellular location">
    <subcellularLocation>
        <location evidence="1 6">Periplasm</location>
    </subcellularLocation>
</comment>
<evidence type="ECO:0000256" key="4">
    <source>
        <dbReference type="ARBA" id="ARBA00022764"/>
    </source>
</evidence>
<dbReference type="EMBL" id="CAJOXS020000002">
    <property type="protein sequence ID" value="CAH6125154.1"/>
    <property type="molecule type" value="Genomic_DNA"/>
</dbReference>
<dbReference type="RefSeq" id="WP_012540626.1">
    <property type="nucleotide sequence ID" value="NC_011283.1"/>
</dbReference>
<dbReference type="InterPro" id="IPR018046">
    <property type="entry name" value="Pili_assmbl_chaperone_CS"/>
</dbReference>
<dbReference type="SUPFAM" id="SSF49354">
    <property type="entry name" value="PapD-like"/>
    <property type="match status" value="1"/>
</dbReference>
<dbReference type="EMBL" id="PICB01000364">
    <property type="protein sequence ID" value="PLP46610.1"/>
    <property type="molecule type" value="Genomic_DNA"/>
</dbReference>
<dbReference type="Proteomes" id="UP000254545">
    <property type="component" value="Unassembled WGS sequence"/>
</dbReference>
<dbReference type="PANTHER" id="PTHR30251">
    <property type="entry name" value="PILUS ASSEMBLY CHAPERONE"/>
    <property type="match status" value="1"/>
</dbReference>
<dbReference type="InterPro" id="IPR050643">
    <property type="entry name" value="Periplasmic_pilus_chap"/>
</dbReference>
<evidence type="ECO:0000313" key="16">
    <source>
        <dbReference type="Proteomes" id="UP000234473"/>
    </source>
</evidence>
<dbReference type="PROSITE" id="PS00635">
    <property type="entry name" value="PILI_CHAPERONE"/>
    <property type="match status" value="1"/>
</dbReference>
<dbReference type="InterPro" id="IPR036316">
    <property type="entry name" value="Pili_assmbl_chap_C_dom_sf"/>
</dbReference>
<dbReference type="KEGG" id="kpk:A593_06575"/>
<name>A0A0B7GF44_KLEVA</name>
<dbReference type="EMBL" id="UGKR01000003">
    <property type="protein sequence ID" value="STS93089.1"/>
    <property type="molecule type" value="Genomic_DNA"/>
</dbReference>
<dbReference type="Proteomes" id="UP001060507">
    <property type="component" value="Unassembled WGS sequence"/>
</dbReference>
<evidence type="ECO:0000313" key="14">
    <source>
        <dbReference type="EMBL" id="STS93089.1"/>
    </source>
</evidence>
<dbReference type="AlphaFoldDB" id="A0A0B7GF44"/>